<gene>
    <name evidence="1" type="ORF">L207DRAFT_274735</name>
</gene>
<evidence type="ECO:0000313" key="1">
    <source>
        <dbReference type="EMBL" id="PMD44184.1"/>
    </source>
</evidence>
<dbReference type="AlphaFoldDB" id="A0A2J6S093"/>
<protein>
    <submittedName>
        <fullName evidence="1">Uncharacterized protein</fullName>
    </submittedName>
</protein>
<evidence type="ECO:0000313" key="2">
    <source>
        <dbReference type="Proteomes" id="UP000235786"/>
    </source>
</evidence>
<accession>A0A2J6S093</accession>
<dbReference type="EMBL" id="KZ613941">
    <property type="protein sequence ID" value="PMD44184.1"/>
    <property type="molecule type" value="Genomic_DNA"/>
</dbReference>
<dbReference type="Proteomes" id="UP000235786">
    <property type="component" value="Unassembled WGS sequence"/>
</dbReference>
<name>A0A2J6S093_HYAVF</name>
<organism evidence="1 2">
    <name type="scientific">Hyaloscypha variabilis (strain UAMH 11265 / GT02V1 / F)</name>
    <name type="common">Meliniomyces variabilis</name>
    <dbReference type="NCBI Taxonomy" id="1149755"/>
    <lineage>
        <taxon>Eukaryota</taxon>
        <taxon>Fungi</taxon>
        <taxon>Dikarya</taxon>
        <taxon>Ascomycota</taxon>
        <taxon>Pezizomycotina</taxon>
        <taxon>Leotiomycetes</taxon>
        <taxon>Helotiales</taxon>
        <taxon>Hyaloscyphaceae</taxon>
        <taxon>Hyaloscypha</taxon>
        <taxon>Hyaloscypha variabilis</taxon>
    </lineage>
</organism>
<reference evidence="1 2" key="1">
    <citation type="submission" date="2016-04" db="EMBL/GenBank/DDBJ databases">
        <title>A degradative enzymes factory behind the ericoid mycorrhizal symbiosis.</title>
        <authorList>
            <consortium name="DOE Joint Genome Institute"/>
            <person name="Martino E."/>
            <person name="Morin E."/>
            <person name="Grelet G."/>
            <person name="Kuo A."/>
            <person name="Kohler A."/>
            <person name="Daghino S."/>
            <person name="Barry K."/>
            <person name="Choi C."/>
            <person name="Cichocki N."/>
            <person name="Clum A."/>
            <person name="Copeland A."/>
            <person name="Hainaut M."/>
            <person name="Haridas S."/>
            <person name="Labutti K."/>
            <person name="Lindquist E."/>
            <person name="Lipzen A."/>
            <person name="Khouja H.-R."/>
            <person name="Murat C."/>
            <person name="Ohm R."/>
            <person name="Olson A."/>
            <person name="Spatafora J."/>
            <person name="Veneault-Fourrey C."/>
            <person name="Henrissat B."/>
            <person name="Grigoriev I."/>
            <person name="Martin F."/>
            <person name="Perotto S."/>
        </authorList>
    </citation>
    <scope>NUCLEOTIDE SEQUENCE [LARGE SCALE GENOMIC DNA]</scope>
    <source>
        <strain evidence="1 2">F</strain>
    </source>
</reference>
<keyword evidence="2" id="KW-1185">Reference proteome</keyword>
<sequence>MTGRLCSRFVSRKSLRKINCLFSSSSSLICADGAVRLSQNLQQRTGGKHLCFIFATKPIFAAKWLSRIVH</sequence>
<proteinExistence type="predicted"/>